<keyword evidence="3" id="KW-1185">Reference proteome</keyword>
<organism evidence="2 3">
    <name type="scientific">Parelaphostrongylus tenuis</name>
    <name type="common">Meningeal worm</name>
    <dbReference type="NCBI Taxonomy" id="148309"/>
    <lineage>
        <taxon>Eukaryota</taxon>
        <taxon>Metazoa</taxon>
        <taxon>Ecdysozoa</taxon>
        <taxon>Nematoda</taxon>
        <taxon>Chromadorea</taxon>
        <taxon>Rhabditida</taxon>
        <taxon>Rhabditina</taxon>
        <taxon>Rhabditomorpha</taxon>
        <taxon>Strongyloidea</taxon>
        <taxon>Metastrongylidae</taxon>
        <taxon>Parelaphostrongylus</taxon>
    </lineage>
</organism>
<evidence type="ECO:0000313" key="2">
    <source>
        <dbReference type="EMBL" id="KAJ1349633.1"/>
    </source>
</evidence>
<proteinExistence type="predicted"/>
<dbReference type="Proteomes" id="UP001196413">
    <property type="component" value="Unassembled WGS sequence"/>
</dbReference>
<feature type="transmembrane region" description="Helical" evidence="1">
    <location>
        <begin position="173"/>
        <end position="193"/>
    </location>
</feature>
<keyword evidence="1" id="KW-0472">Membrane</keyword>
<protein>
    <submittedName>
        <fullName evidence="2">Uncharacterized protein</fullName>
    </submittedName>
</protein>
<dbReference type="EMBL" id="JAHQIW010000706">
    <property type="protein sequence ID" value="KAJ1349633.1"/>
    <property type="molecule type" value="Genomic_DNA"/>
</dbReference>
<dbReference type="AlphaFoldDB" id="A0AAD5QF05"/>
<evidence type="ECO:0000256" key="1">
    <source>
        <dbReference type="SAM" id="Phobius"/>
    </source>
</evidence>
<sequence length="269" mass="30769">MVAGSVSDPGLTELFIFGIGDLVPHMSGKTIDVYEMLESLDMILMNESQPVLTGKEFRPISIMNMMLGIWDYVVERTIWSSLYFFLGHIIVSFGIIGLCYRIDGIVMKNSDIKPAASSGRYRDILLDYRDHLANGDHVNQKLPMKICSMDKPPPPEHLRKELLYLLQHPYPSLSFLAFFISSAVFLAYLRVFFIPGTTVYKEFITILDFCATIAPFSSDGLSFEYVFWILELIALIVFNYTVYSLSLMFLDTLQWIFGIKEEYTPILID</sequence>
<accession>A0AAD5QF05</accession>
<name>A0AAD5QF05_PARTN</name>
<comment type="caution">
    <text evidence="2">The sequence shown here is derived from an EMBL/GenBank/DDBJ whole genome shotgun (WGS) entry which is preliminary data.</text>
</comment>
<keyword evidence="1" id="KW-0812">Transmembrane</keyword>
<feature type="transmembrane region" description="Helical" evidence="1">
    <location>
        <begin position="78"/>
        <end position="100"/>
    </location>
</feature>
<feature type="transmembrane region" description="Helical" evidence="1">
    <location>
        <begin position="225"/>
        <end position="250"/>
    </location>
</feature>
<keyword evidence="1" id="KW-1133">Transmembrane helix</keyword>
<reference evidence="2" key="1">
    <citation type="submission" date="2021-06" db="EMBL/GenBank/DDBJ databases">
        <title>Parelaphostrongylus tenuis whole genome reference sequence.</title>
        <authorList>
            <person name="Garwood T.J."/>
            <person name="Larsen P.A."/>
            <person name="Fountain-Jones N.M."/>
            <person name="Garbe J.R."/>
            <person name="Macchietto M.G."/>
            <person name="Kania S.A."/>
            <person name="Gerhold R.W."/>
            <person name="Richards J.E."/>
            <person name="Wolf T.M."/>
        </authorList>
    </citation>
    <scope>NUCLEOTIDE SEQUENCE</scope>
    <source>
        <strain evidence="2">MNPRO001-30</strain>
        <tissue evidence="2">Meninges</tissue>
    </source>
</reference>
<evidence type="ECO:0000313" key="3">
    <source>
        <dbReference type="Proteomes" id="UP001196413"/>
    </source>
</evidence>
<gene>
    <name evidence="2" type="ORF">KIN20_005229</name>
</gene>